<comment type="similarity">
    <text evidence="1">Belongs to the mTERF family.</text>
</comment>
<evidence type="ECO:0000256" key="3">
    <source>
        <dbReference type="ARBA" id="ARBA00022946"/>
    </source>
</evidence>
<name>A0AAV2G6W0_9ROSI</name>
<dbReference type="Gene3D" id="1.25.70.10">
    <property type="entry name" value="Transcription termination factor 3, mitochondrial"/>
    <property type="match status" value="1"/>
</dbReference>
<keyword evidence="5" id="KW-1185">Reference proteome</keyword>
<keyword evidence="3" id="KW-0809">Transit peptide</keyword>
<dbReference type="InterPro" id="IPR003690">
    <property type="entry name" value="MTERF"/>
</dbReference>
<keyword evidence="2" id="KW-0804">Transcription</keyword>
<reference evidence="4 5" key="1">
    <citation type="submission" date="2024-04" db="EMBL/GenBank/DDBJ databases">
        <authorList>
            <person name="Fracassetti M."/>
        </authorList>
    </citation>
    <scope>NUCLEOTIDE SEQUENCE [LARGE SCALE GENOMIC DNA]</scope>
</reference>
<keyword evidence="2" id="KW-0806">Transcription termination</keyword>
<evidence type="ECO:0000256" key="2">
    <source>
        <dbReference type="ARBA" id="ARBA00022472"/>
    </source>
</evidence>
<sequence>MNFRTAEKQDSFANLLRSHGFSGTQIAKCIKRCPGVLGMDPERIVGPKLDFLRSIGISEAELVEGTATGRNGIGCASFRRRWRFRQSKCCRRFNRWSGISGRSKLRLEVSMEG</sequence>
<accession>A0AAV2G6W0</accession>
<gene>
    <name evidence="4" type="ORF">LTRI10_LOCUS46155</name>
</gene>
<dbReference type="AlphaFoldDB" id="A0AAV2G6W0"/>
<dbReference type="GO" id="GO:0006353">
    <property type="term" value="P:DNA-templated transcription termination"/>
    <property type="evidence" value="ECO:0007669"/>
    <property type="project" value="UniProtKB-KW"/>
</dbReference>
<keyword evidence="2" id="KW-0805">Transcription regulation</keyword>
<protein>
    <submittedName>
        <fullName evidence="4">Uncharacterized protein</fullName>
    </submittedName>
</protein>
<evidence type="ECO:0000313" key="5">
    <source>
        <dbReference type="Proteomes" id="UP001497516"/>
    </source>
</evidence>
<dbReference type="Pfam" id="PF02536">
    <property type="entry name" value="mTERF"/>
    <property type="match status" value="1"/>
</dbReference>
<dbReference type="InterPro" id="IPR038538">
    <property type="entry name" value="MTERF_sf"/>
</dbReference>
<dbReference type="EMBL" id="OZ034821">
    <property type="protein sequence ID" value="CAL1406429.1"/>
    <property type="molecule type" value="Genomic_DNA"/>
</dbReference>
<evidence type="ECO:0000313" key="4">
    <source>
        <dbReference type="EMBL" id="CAL1406429.1"/>
    </source>
</evidence>
<evidence type="ECO:0000256" key="1">
    <source>
        <dbReference type="ARBA" id="ARBA00007692"/>
    </source>
</evidence>
<organism evidence="4 5">
    <name type="scientific">Linum trigynum</name>
    <dbReference type="NCBI Taxonomy" id="586398"/>
    <lineage>
        <taxon>Eukaryota</taxon>
        <taxon>Viridiplantae</taxon>
        <taxon>Streptophyta</taxon>
        <taxon>Embryophyta</taxon>
        <taxon>Tracheophyta</taxon>
        <taxon>Spermatophyta</taxon>
        <taxon>Magnoliopsida</taxon>
        <taxon>eudicotyledons</taxon>
        <taxon>Gunneridae</taxon>
        <taxon>Pentapetalae</taxon>
        <taxon>rosids</taxon>
        <taxon>fabids</taxon>
        <taxon>Malpighiales</taxon>
        <taxon>Linaceae</taxon>
        <taxon>Linum</taxon>
    </lineage>
</organism>
<dbReference type="Proteomes" id="UP001497516">
    <property type="component" value="Chromosome 8"/>
</dbReference>
<dbReference type="GO" id="GO:0003676">
    <property type="term" value="F:nucleic acid binding"/>
    <property type="evidence" value="ECO:0007669"/>
    <property type="project" value="InterPro"/>
</dbReference>
<dbReference type="SMART" id="SM00733">
    <property type="entry name" value="Mterf"/>
    <property type="match status" value="1"/>
</dbReference>
<proteinExistence type="inferred from homology"/>